<protein>
    <submittedName>
        <fullName evidence="1">Uncharacterized protein</fullName>
    </submittedName>
</protein>
<dbReference type="EMBL" id="JALNTZ010000004">
    <property type="protein sequence ID" value="KAJ3654763.1"/>
    <property type="molecule type" value="Genomic_DNA"/>
</dbReference>
<comment type="caution">
    <text evidence="1">The sequence shown here is derived from an EMBL/GenBank/DDBJ whole genome shotgun (WGS) entry which is preliminary data.</text>
</comment>
<gene>
    <name evidence="1" type="ORF">Zmor_013930</name>
</gene>
<name>A0AA38IBD0_9CUCU</name>
<dbReference type="AlphaFoldDB" id="A0AA38IBD0"/>
<proteinExistence type="predicted"/>
<sequence>MSHAFSQSNILTGFQKADIIPFNPEVFSDDDFLSSAVTDRDLPQEQTLTSAPMRLETQLVFSAELEESLESLNAGPSIQNIQDSAFFCSYGINTEKYS</sequence>
<evidence type="ECO:0000313" key="2">
    <source>
        <dbReference type="Proteomes" id="UP001168821"/>
    </source>
</evidence>
<organism evidence="1 2">
    <name type="scientific">Zophobas morio</name>
    <dbReference type="NCBI Taxonomy" id="2755281"/>
    <lineage>
        <taxon>Eukaryota</taxon>
        <taxon>Metazoa</taxon>
        <taxon>Ecdysozoa</taxon>
        <taxon>Arthropoda</taxon>
        <taxon>Hexapoda</taxon>
        <taxon>Insecta</taxon>
        <taxon>Pterygota</taxon>
        <taxon>Neoptera</taxon>
        <taxon>Endopterygota</taxon>
        <taxon>Coleoptera</taxon>
        <taxon>Polyphaga</taxon>
        <taxon>Cucujiformia</taxon>
        <taxon>Tenebrionidae</taxon>
        <taxon>Zophobas</taxon>
    </lineage>
</organism>
<reference evidence="1" key="1">
    <citation type="journal article" date="2023" name="G3 (Bethesda)">
        <title>Whole genome assemblies of Zophobas morio and Tenebrio molitor.</title>
        <authorList>
            <person name="Kaur S."/>
            <person name="Stinson S.A."/>
            <person name="diCenzo G.C."/>
        </authorList>
    </citation>
    <scope>NUCLEOTIDE SEQUENCE</scope>
    <source>
        <strain evidence="1">QUZm001</strain>
    </source>
</reference>
<evidence type="ECO:0000313" key="1">
    <source>
        <dbReference type="EMBL" id="KAJ3654763.1"/>
    </source>
</evidence>
<dbReference type="Proteomes" id="UP001168821">
    <property type="component" value="Unassembled WGS sequence"/>
</dbReference>
<keyword evidence="2" id="KW-1185">Reference proteome</keyword>
<accession>A0AA38IBD0</accession>